<keyword evidence="3" id="KW-1185">Reference proteome</keyword>
<keyword evidence="1" id="KW-0472">Membrane</keyword>
<accession>A0A074KSX3</accession>
<name>A0A074KSX3_9BACT</name>
<keyword evidence="1" id="KW-0812">Transmembrane</keyword>
<evidence type="ECO:0000313" key="3">
    <source>
        <dbReference type="Proteomes" id="UP000027821"/>
    </source>
</evidence>
<reference evidence="2 3" key="1">
    <citation type="submission" date="2014-04" db="EMBL/GenBank/DDBJ databases">
        <title>Characterization and application of a salt tolerant electro-active bacterium.</title>
        <authorList>
            <person name="Yang L."/>
            <person name="Wei S."/>
            <person name="Tay Q.X.M."/>
        </authorList>
    </citation>
    <scope>NUCLEOTIDE SEQUENCE [LARGE SCALE GENOMIC DNA]</scope>
    <source>
        <strain evidence="2 3">LY1</strain>
    </source>
</reference>
<dbReference type="AlphaFoldDB" id="A0A074KSX3"/>
<dbReference type="EMBL" id="JMIH01000028">
    <property type="protein sequence ID" value="KEO72019.1"/>
    <property type="molecule type" value="Genomic_DNA"/>
</dbReference>
<dbReference type="RefSeq" id="WP_035078118.1">
    <property type="nucleotide sequence ID" value="NZ_JMIH01000028.1"/>
</dbReference>
<comment type="caution">
    <text evidence="2">The sequence shown here is derived from an EMBL/GenBank/DDBJ whole genome shotgun (WGS) entry which is preliminary data.</text>
</comment>
<evidence type="ECO:0008006" key="4">
    <source>
        <dbReference type="Google" id="ProtNLM"/>
    </source>
</evidence>
<gene>
    <name evidence="2" type="ORF">EL17_19060</name>
</gene>
<sequence>MKKAITLAPFLEESKIDIQFLRVLSILYLVIIVYTYLISDPIAMRLGVKGYDDTFSAIDSFSIWSALLIAPIIE</sequence>
<evidence type="ECO:0000313" key="2">
    <source>
        <dbReference type="EMBL" id="KEO72019.1"/>
    </source>
</evidence>
<dbReference type="Proteomes" id="UP000027821">
    <property type="component" value="Unassembled WGS sequence"/>
</dbReference>
<protein>
    <recommendedName>
        <fullName evidence="4">MFS transporter</fullName>
    </recommendedName>
</protein>
<organism evidence="2 3">
    <name type="scientific">Anditalea andensis</name>
    <dbReference type="NCBI Taxonomy" id="1048983"/>
    <lineage>
        <taxon>Bacteria</taxon>
        <taxon>Pseudomonadati</taxon>
        <taxon>Bacteroidota</taxon>
        <taxon>Cytophagia</taxon>
        <taxon>Cytophagales</taxon>
        <taxon>Cytophagaceae</taxon>
        <taxon>Anditalea</taxon>
    </lineage>
</organism>
<feature type="transmembrane region" description="Helical" evidence="1">
    <location>
        <begin position="54"/>
        <end position="73"/>
    </location>
</feature>
<evidence type="ECO:0000256" key="1">
    <source>
        <dbReference type="SAM" id="Phobius"/>
    </source>
</evidence>
<feature type="transmembrane region" description="Helical" evidence="1">
    <location>
        <begin position="20"/>
        <end position="39"/>
    </location>
</feature>
<keyword evidence="1" id="KW-1133">Transmembrane helix</keyword>
<proteinExistence type="predicted"/>